<sequence>MRWCQMDKPQTRTFKAFVRPCSINTGRFRWIVIAEGGGHSEHAINSFITEAAAQMAGDARARALTGMGYAR</sequence>
<evidence type="ECO:0000313" key="2">
    <source>
        <dbReference type="Proteomes" id="UP001156881"/>
    </source>
</evidence>
<keyword evidence="2" id="KW-1185">Reference proteome</keyword>
<dbReference type="Proteomes" id="UP001156881">
    <property type="component" value="Unassembled WGS sequence"/>
</dbReference>
<name>A0ABQ6D8K5_9HYPH</name>
<proteinExistence type="predicted"/>
<comment type="caution">
    <text evidence="1">The sequence shown here is derived from an EMBL/GenBank/DDBJ whole genome shotgun (WGS) entry which is preliminary data.</text>
</comment>
<evidence type="ECO:0000313" key="1">
    <source>
        <dbReference type="EMBL" id="GLS45546.1"/>
    </source>
</evidence>
<reference evidence="2" key="1">
    <citation type="journal article" date="2019" name="Int. J. Syst. Evol. Microbiol.">
        <title>The Global Catalogue of Microorganisms (GCM) 10K type strain sequencing project: providing services to taxonomists for standard genome sequencing and annotation.</title>
        <authorList>
            <consortium name="The Broad Institute Genomics Platform"/>
            <consortium name="The Broad Institute Genome Sequencing Center for Infectious Disease"/>
            <person name="Wu L."/>
            <person name="Ma J."/>
        </authorList>
    </citation>
    <scope>NUCLEOTIDE SEQUENCE [LARGE SCALE GENOMIC DNA]</scope>
    <source>
        <strain evidence="2">NBRC 107710</strain>
    </source>
</reference>
<organism evidence="1 2">
    <name type="scientific">Methylobacterium brachythecii</name>
    <dbReference type="NCBI Taxonomy" id="1176177"/>
    <lineage>
        <taxon>Bacteria</taxon>
        <taxon>Pseudomonadati</taxon>
        <taxon>Pseudomonadota</taxon>
        <taxon>Alphaproteobacteria</taxon>
        <taxon>Hyphomicrobiales</taxon>
        <taxon>Methylobacteriaceae</taxon>
        <taxon>Methylobacterium</taxon>
    </lineage>
</organism>
<protein>
    <submittedName>
        <fullName evidence="1">Uncharacterized protein</fullName>
    </submittedName>
</protein>
<dbReference type="EMBL" id="BSPG01000024">
    <property type="protein sequence ID" value="GLS45546.1"/>
    <property type="molecule type" value="Genomic_DNA"/>
</dbReference>
<accession>A0ABQ6D8K5</accession>
<gene>
    <name evidence="1" type="ORF">GCM10007884_35370</name>
</gene>